<dbReference type="InterPro" id="IPR001261">
    <property type="entry name" value="ArgE/DapE_CS"/>
</dbReference>
<comment type="similarity">
    <text evidence="2 15">Belongs to the peptidase M20A family. DapE subfamily.</text>
</comment>
<dbReference type="PANTHER" id="PTHR43808:SF31">
    <property type="entry name" value="N-ACETYL-L-CITRULLINE DEACETYLASE"/>
    <property type="match status" value="1"/>
</dbReference>
<evidence type="ECO:0000256" key="8">
    <source>
        <dbReference type="ARBA" id="ARBA00022801"/>
    </source>
</evidence>
<dbReference type="CDD" id="cd03891">
    <property type="entry name" value="M20_DapE_proteobac"/>
    <property type="match status" value="1"/>
</dbReference>
<dbReference type="GO" id="GO:0008270">
    <property type="term" value="F:zinc ion binding"/>
    <property type="evidence" value="ECO:0007669"/>
    <property type="project" value="UniProtKB-UniRule"/>
</dbReference>
<dbReference type="GO" id="GO:0009014">
    <property type="term" value="F:succinyl-diaminopimelate desuccinylase activity"/>
    <property type="evidence" value="ECO:0007669"/>
    <property type="project" value="UniProtKB-UniRule"/>
</dbReference>
<feature type="binding site" evidence="15">
    <location>
        <position position="351"/>
    </location>
    <ligand>
        <name>Zn(2+)</name>
        <dbReference type="ChEBI" id="CHEBI:29105"/>
        <label>2</label>
    </ligand>
</feature>
<dbReference type="PANTHER" id="PTHR43808">
    <property type="entry name" value="ACETYLORNITHINE DEACETYLASE"/>
    <property type="match status" value="1"/>
</dbReference>
<dbReference type="InterPro" id="IPR050072">
    <property type="entry name" value="Peptidase_M20A"/>
</dbReference>
<feature type="binding site" evidence="15">
    <location>
        <position position="102"/>
    </location>
    <ligand>
        <name>Zn(2+)</name>
        <dbReference type="ChEBI" id="CHEBI:29105"/>
        <label>2</label>
    </ligand>
</feature>
<comment type="pathway">
    <text evidence="1 15">Amino-acid biosynthesis; L-lysine biosynthesis via DAP pathway; LL-2,6-diaminopimelate from (S)-tetrahydrodipicolinate (succinylase route): step 3/3.</text>
</comment>
<sequence length="379" mass="41386">MTEPVIALTKALIAEKSISPDDKNCQKLIIDRLKPLGFVIEEVNIGQTKNLWAYHGDATSKTLMFAGHTDVVPAGDESKWLYPPFSPTINEHGVLYGRGASDMKSGVAAMVCAAEEFVKRNPNHAGRVAFLITSDEEADATDGTVKVVDLLIERQERVDYCIVGEPSSNAVLGDQIKNGRRGSLTANLVVHGVQGHVAYPHLADNPVHRFAPALNELVSTVWDEGNEYFPKTTMQIANINGGTGAENVVPGELCVQFNFRYSSELTDAIIKTRVEQILQKHNVNYTLTWRLSGHPFLTPQGDLTNAAASAIKELTNIDTELSTSGGTSDGRFIAKMGCQVIELGVLNKTIHKVNENANCQDIITLTAIYYRILEKLLLA</sequence>
<protein>
    <recommendedName>
        <fullName evidence="5 15">Succinyl-diaminopimelate desuccinylase</fullName>
        <shortName evidence="15">SDAP desuccinylase</shortName>
        <ecNumber evidence="4 15">3.5.1.18</ecNumber>
    </recommendedName>
    <alternativeName>
        <fullName evidence="13 15">N-succinyl-LL-2,6-diaminoheptanedioate amidohydrolase</fullName>
    </alternativeName>
</protein>
<dbReference type="GO" id="GO:0006526">
    <property type="term" value="P:L-arginine biosynthetic process"/>
    <property type="evidence" value="ECO:0007669"/>
    <property type="project" value="TreeGrafter"/>
</dbReference>
<dbReference type="AlphaFoldDB" id="A0A1C4D385"/>
<evidence type="ECO:0000256" key="14">
    <source>
        <dbReference type="ARBA" id="ARBA00051301"/>
    </source>
</evidence>
<dbReference type="NCBIfam" id="TIGR01246">
    <property type="entry name" value="dapE_proteo"/>
    <property type="match status" value="1"/>
</dbReference>
<feature type="domain" description="Peptidase M20 dimerisation" evidence="16">
    <location>
        <begin position="178"/>
        <end position="285"/>
    </location>
</feature>
<keyword evidence="7 15" id="KW-0479">Metal-binding</keyword>
<dbReference type="EMBL" id="FMBA01000058">
    <property type="protein sequence ID" value="SCC25914.1"/>
    <property type="molecule type" value="Genomic_DNA"/>
</dbReference>
<evidence type="ECO:0000256" key="5">
    <source>
        <dbReference type="ARBA" id="ARBA00022391"/>
    </source>
</evidence>
<dbReference type="GO" id="GO:0008777">
    <property type="term" value="F:acetylornithine deacetylase activity"/>
    <property type="evidence" value="ECO:0007669"/>
    <property type="project" value="TreeGrafter"/>
</dbReference>
<dbReference type="FunFam" id="3.40.630.10:FF:000005">
    <property type="entry name" value="Succinyl-diaminopimelate desuccinylase"/>
    <property type="match status" value="1"/>
</dbReference>
<dbReference type="EC" id="3.5.1.18" evidence="4 15"/>
<organism evidence="17 18">
    <name type="scientific">Gilliamella intestini</name>
    <dbReference type="NCBI Taxonomy" id="1798183"/>
    <lineage>
        <taxon>Bacteria</taxon>
        <taxon>Pseudomonadati</taxon>
        <taxon>Pseudomonadota</taxon>
        <taxon>Gammaproteobacteria</taxon>
        <taxon>Orbales</taxon>
        <taxon>Orbaceae</taxon>
        <taxon>Gilliamella</taxon>
    </lineage>
</organism>
<comment type="cofactor">
    <cofactor evidence="15">
        <name>Zn(2+)</name>
        <dbReference type="ChEBI" id="CHEBI:29105"/>
    </cofactor>
    <cofactor evidence="15">
        <name>Co(2+)</name>
        <dbReference type="ChEBI" id="CHEBI:48828"/>
    </cofactor>
    <text evidence="15">Binds 2 Zn(2+) or Co(2+) ions per subunit.</text>
</comment>
<evidence type="ECO:0000256" key="4">
    <source>
        <dbReference type="ARBA" id="ARBA00011921"/>
    </source>
</evidence>
<keyword evidence="8 15" id="KW-0378">Hydrolase</keyword>
<evidence type="ECO:0000256" key="7">
    <source>
        <dbReference type="ARBA" id="ARBA00022723"/>
    </source>
</evidence>
<evidence type="ECO:0000256" key="15">
    <source>
        <dbReference type="HAMAP-Rule" id="MF_01690"/>
    </source>
</evidence>
<keyword evidence="18" id="KW-1185">Reference proteome</keyword>
<evidence type="ECO:0000256" key="11">
    <source>
        <dbReference type="ARBA" id="ARBA00023154"/>
    </source>
</evidence>
<evidence type="ECO:0000256" key="13">
    <source>
        <dbReference type="ARBA" id="ARBA00031891"/>
    </source>
</evidence>
<evidence type="ECO:0000313" key="18">
    <source>
        <dbReference type="Proteomes" id="UP000199698"/>
    </source>
</evidence>
<gene>
    <name evidence="15" type="primary">dapE</name>
    <name evidence="17" type="ORF">GA0061080_10582</name>
</gene>
<feature type="active site" evidence="15">
    <location>
        <position position="70"/>
    </location>
</feature>
<dbReference type="PROSITE" id="PS00758">
    <property type="entry name" value="ARGE_DAPE_CPG2_1"/>
    <property type="match status" value="1"/>
</dbReference>
<reference evidence="18" key="1">
    <citation type="submission" date="2016-08" db="EMBL/GenBank/DDBJ databases">
        <authorList>
            <person name="Varghese N."/>
            <person name="Submissions Spin"/>
        </authorList>
    </citation>
    <scope>NUCLEOTIDE SEQUENCE [LARGE SCALE GENOMIC DNA]</scope>
    <source>
        <strain evidence="18">R-53144</strain>
    </source>
</reference>
<keyword evidence="6 15" id="KW-0028">Amino-acid biosynthesis</keyword>
<dbReference type="GO" id="GO:0009089">
    <property type="term" value="P:lysine biosynthetic process via diaminopimelate"/>
    <property type="evidence" value="ECO:0007669"/>
    <property type="project" value="UniProtKB-UniRule"/>
</dbReference>
<evidence type="ECO:0000256" key="6">
    <source>
        <dbReference type="ARBA" id="ARBA00022605"/>
    </source>
</evidence>
<dbReference type="InterPro" id="IPR011650">
    <property type="entry name" value="Peptidase_M20_dimer"/>
</dbReference>
<evidence type="ECO:0000256" key="3">
    <source>
        <dbReference type="ARBA" id="ARBA00011738"/>
    </source>
</evidence>
<evidence type="ECO:0000313" key="17">
    <source>
        <dbReference type="EMBL" id="SCC25914.1"/>
    </source>
</evidence>
<dbReference type="NCBIfam" id="NF009557">
    <property type="entry name" value="PRK13009.1"/>
    <property type="match status" value="1"/>
</dbReference>
<evidence type="ECO:0000259" key="16">
    <source>
        <dbReference type="Pfam" id="PF07687"/>
    </source>
</evidence>
<dbReference type="InterPro" id="IPR036264">
    <property type="entry name" value="Bact_exopeptidase_dim_dom"/>
</dbReference>
<dbReference type="HAMAP" id="MF_01690">
    <property type="entry name" value="DapE"/>
    <property type="match status" value="1"/>
</dbReference>
<dbReference type="GO" id="GO:0019877">
    <property type="term" value="P:diaminopimelate biosynthetic process"/>
    <property type="evidence" value="ECO:0007669"/>
    <property type="project" value="UniProtKB-UniRule"/>
</dbReference>
<feature type="binding site" evidence="15">
    <location>
        <position position="137"/>
    </location>
    <ligand>
        <name>Zn(2+)</name>
        <dbReference type="ChEBI" id="CHEBI:29105"/>
        <label>2</label>
    </ligand>
</feature>
<keyword evidence="9 15" id="KW-0862">Zinc</keyword>
<dbReference type="Proteomes" id="UP000199698">
    <property type="component" value="Unassembled WGS sequence"/>
</dbReference>
<comment type="function">
    <text evidence="15">Catalyzes the hydrolysis of N-succinyl-L,L-diaminopimelic acid (SDAP), forming succinate and LL-2,6-diaminopimelate (DAP), an intermediate involved in the bacterial biosynthesis of lysine and meso-diaminopimelic acid, an essential component of bacterial cell walls.</text>
</comment>
<dbReference type="Gene3D" id="3.40.630.10">
    <property type="entry name" value="Zn peptidases"/>
    <property type="match status" value="2"/>
</dbReference>
<feature type="binding site" evidence="15">
    <location>
        <position position="68"/>
    </location>
    <ligand>
        <name>Zn(2+)</name>
        <dbReference type="ChEBI" id="CHEBI:29105"/>
        <label>1</label>
    </ligand>
</feature>
<dbReference type="FunFam" id="3.30.70.360:FF:000011">
    <property type="entry name" value="Succinyl-diaminopimelate desuccinylase"/>
    <property type="match status" value="1"/>
</dbReference>
<feature type="binding site" evidence="15">
    <location>
        <position position="165"/>
    </location>
    <ligand>
        <name>Zn(2+)</name>
        <dbReference type="ChEBI" id="CHEBI:29105"/>
        <label>1</label>
    </ligand>
</feature>
<name>A0A1C4D385_9GAMM</name>
<dbReference type="STRING" id="1798183.GA0061080_10582"/>
<dbReference type="SUPFAM" id="SSF53187">
    <property type="entry name" value="Zn-dependent exopeptidases"/>
    <property type="match status" value="1"/>
</dbReference>
<evidence type="ECO:0000256" key="2">
    <source>
        <dbReference type="ARBA" id="ARBA00006746"/>
    </source>
</evidence>
<dbReference type="Pfam" id="PF07687">
    <property type="entry name" value="M20_dimer"/>
    <property type="match status" value="1"/>
</dbReference>
<dbReference type="OrthoDB" id="9809784at2"/>
<dbReference type="RefSeq" id="WP_091125421.1">
    <property type="nucleotide sequence ID" value="NZ_FMBA01000058.1"/>
</dbReference>
<dbReference type="Pfam" id="PF01546">
    <property type="entry name" value="Peptidase_M20"/>
    <property type="match status" value="1"/>
</dbReference>
<dbReference type="InterPro" id="IPR002933">
    <property type="entry name" value="Peptidase_M20"/>
</dbReference>
<feature type="active site" description="Proton acceptor" evidence="15">
    <location>
        <position position="136"/>
    </location>
</feature>
<dbReference type="SUPFAM" id="SSF55031">
    <property type="entry name" value="Bacterial exopeptidase dimerisation domain"/>
    <property type="match status" value="1"/>
</dbReference>
<keyword evidence="11 15" id="KW-0457">Lysine biosynthesis</keyword>
<evidence type="ECO:0000256" key="12">
    <source>
        <dbReference type="ARBA" id="ARBA00023285"/>
    </source>
</evidence>
<evidence type="ECO:0000256" key="1">
    <source>
        <dbReference type="ARBA" id="ARBA00005130"/>
    </source>
</evidence>
<comment type="subunit">
    <text evidence="3 15">Homodimer.</text>
</comment>
<keyword evidence="12 15" id="KW-0170">Cobalt</keyword>
<evidence type="ECO:0000256" key="9">
    <source>
        <dbReference type="ARBA" id="ARBA00022833"/>
    </source>
</evidence>
<proteinExistence type="inferred from homology"/>
<dbReference type="UniPathway" id="UPA00034">
    <property type="reaction ID" value="UER00021"/>
</dbReference>
<accession>A0A1C4D385</accession>
<dbReference type="InterPro" id="IPR005941">
    <property type="entry name" value="DapE_proteobac"/>
</dbReference>
<feature type="binding site" evidence="15">
    <location>
        <position position="102"/>
    </location>
    <ligand>
        <name>Zn(2+)</name>
        <dbReference type="ChEBI" id="CHEBI:29105"/>
        <label>1</label>
    </ligand>
</feature>
<comment type="catalytic activity">
    <reaction evidence="14 15">
        <text>N-succinyl-(2S,6S)-2,6-diaminopimelate + H2O = (2S,6S)-2,6-diaminopimelate + succinate</text>
        <dbReference type="Rhea" id="RHEA:22608"/>
        <dbReference type="ChEBI" id="CHEBI:15377"/>
        <dbReference type="ChEBI" id="CHEBI:30031"/>
        <dbReference type="ChEBI" id="CHEBI:57609"/>
        <dbReference type="ChEBI" id="CHEBI:58087"/>
        <dbReference type="EC" id="3.5.1.18"/>
    </reaction>
</comment>
<keyword evidence="10 15" id="KW-0220">Diaminopimelate biosynthesis</keyword>
<evidence type="ECO:0000256" key="10">
    <source>
        <dbReference type="ARBA" id="ARBA00022915"/>
    </source>
</evidence>
<dbReference type="GO" id="GO:0050897">
    <property type="term" value="F:cobalt ion binding"/>
    <property type="evidence" value="ECO:0007669"/>
    <property type="project" value="UniProtKB-UniRule"/>
</dbReference>